<dbReference type="EMBL" id="CAEZWC010000010">
    <property type="protein sequence ID" value="CAB4642420.1"/>
    <property type="molecule type" value="Genomic_DNA"/>
</dbReference>
<dbReference type="Gene3D" id="3.90.950.20">
    <property type="entry name" value="CinA-like"/>
    <property type="match status" value="1"/>
</dbReference>
<proteinExistence type="predicted"/>
<sequence length="158" mass="16951">MSQFVITKSVIKRLTKLNKTLSVAESITAGGIAEQLTRVPGSSKVFLGGVIAYSDEIKISQLSIFKSDLKKHTAVSEQVAIEMAKNVRKKFKSDYAISTTGVAGPKKAYGQKVGTVWVGISSQKESFAIALALSGDREVIRHATITSALAALERILKP</sequence>
<name>A0A6J6DLF0_9ZZZZ</name>
<dbReference type="EMBL" id="CAEZYN010000005">
    <property type="protein sequence ID" value="CAB4716026.1"/>
    <property type="molecule type" value="Genomic_DNA"/>
</dbReference>
<dbReference type="AlphaFoldDB" id="A0A6J6DLF0"/>
<evidence type="ECO:0000313" key="6">
    <source>
        <dbReference type="EMBL" id="CAB4716026.1"/>
    </source>
</evidence>
<dbReference type="InterPro" id="IPR008136">
    <property type="entry name" value="CinA_C"/>
</dbReference>
<evidence type="ECO:0000313" key="2">
    <source>
        <dbReference type="EMBL" id="CAB4563659.1"/>
    </source>
</evidence>
<accession>A0A6J6DLF0</accession>
<dbReference type="NCBIfam" id="TIGR00199">
    <property type="entry name" value="PncC_domain"/>
    <property type="match status" value="1"/>
</dbReference>
<gene>
    <name evidence="2" type="ORF">UFOPK1599_00712</name>
    <name evidence="3" type="ORF">UFOPK1798_00340</name>
    <name evidence="4" type="ORF">UFOPK1894_00393</name>
    <name evidence="5" type="ORF">UFOPK2179_00250</name>
    <name evidence="6" type="ORF">UFOPK2715_00113</name>
    <name evidence="7" type="ORF">UFOPK4420_00265</name>
</gene>
<evidence type="ECO:0000313" key="5">
    <source>
        <dbReference type="EMBL" id="CAB4642420.1"/>
    </source>
</evidence>
<evidence type="ECO:0000313" key="7">
    <source>
        <dbReference type="EMBL" id="CAB5106587.1"/>
    </source>
</evidence>
<evidence type="ECO:0000259" key="1">
    <source>
        <dbReference type="Pfam" id="PF02464"/>
    </source>
</evidence>
<dbReference type="EMBL" id="CAEZUH010000019">
    <property type="protein sequence ID" value="CAB4589303.1"/>
    <property type="molecule type" value="Genomic_DNA"/>
</dbReference>
<evidence type="ECO:0000313" key="4">
    <source>
        <dbReference type="EMBL" id="CAB4612226.1"/>
    </source>
</evidence>
<evidence type="ECO:0000313" key="3">
    <source>
        <dbReference type="EMBL" id="CAB4589303.1"/>
    </source>
</evidence>
<dbReference type="EMBL" id="CAFBRU010000016">
    <property type="protein sequence ID" value="CAB5106587.1"/>
    <property type="molecule type" value="Genomic_DNA"/>
</dbReference>
<dbReference type="Pfam" id="PF02464">
    <property type="entry name" value="CinA"/>
    <property type="match status" value="1"/>
</dbReference>
<dbReference type="InterPro" id="IPR036653">
    <property type="entry name" value="CinA-like_C"/>
</dbReference>
<dbReference type="EMBL" id="CAEZTE010000032">
    <property type="protein sequence ID" value="CAB4563659.1"/>
    <property type="molecule type" value="Genomic_DNA"/>
</dbReference>
<dbReference type="SUPFAM" id="SSF142433">
    <property type="entry name" value="CinA-like"/>
    <property type="match status" value="1"/>
</dbReference>
<feature type="domain" description="CinA C-terminal" evidence="1">
    <location>
        <begin position="6"/>
        <end position="155"/>
    </location>
</feature>
<dbReference type="EMBL" id="CAEZVA010000018">
    <property type="protein sequence ID" value="CAB4612226.1"/>
    <property type="molecule type" value="Genomic_DNA"/>
</dbReference>
<reference evidence="2" key="1">
    <citation type="submission" date="2020-05" db="EMBL/GenBank/DDBJ databases">
        <authorList>
            <person name="Chiriac C."/>
            <person name="Salcher M."/>
            <person name="Ghai R."/>
            <person name="Kavagutti S V."/>
        </authorList>
    </citation>
    <scope>NUCLEOTIDE SEQUENCE</scope>
</reference>
<organism evidence="2">
    <name type="scientific">freshwater metagenome</name>
    <dbReference type="NCBI Taxonomy" id="449393"/>
    <lineage>
        <taxon>unclassified sequences</taxon>
        <taxon>metagenomes</taxon>
        <taxon>ecological metagenomes</taxon>
    </lineage>
</organism>
<protein>
    <submittedName>
        <fullName evidence="2">Unannotated protein</fullName>
    </submittedName>
</protein>